<dbReference type="CDD" id="cd14697">
    <property type="entry name" value="bZIP_Maf"/>
    <property type="match status" value="1"/>
</dbReference>
<evidence type="ECO:0000256" key="10">
    <source>
        <dbReference type="ARBA" id="ARBA00023163"/>
    </source>
</evidence>
<accession>A0A8R1YTU5</accession>
<evidence type="ECO:0000256" key="4">
    <source>
        <dbReference type="ARBA" id="ARBA00022490"/>
    </source>
</evidence>
<dbReference type="SMART" id="SM00338">
    <property type="entry name" value="BRLZ"/>
    <property type="match status" value="1"/>
</dbReference>
<evidence type="ECO:0000256" key="16">
    <source>
        <dbReference type="SAM" id="MobiDB-lite"/>
    </source>
</evidence>
<dbReference type="SUPFAM" id="SSF47454">
    <property type="entry name" value="A DNA-binding domain in eukaryotic transcription factors"/>
    <property type="match status" value="1"/>
</dbReference>
<gene>
    <name evidence="18" type="primary">WBGene00278614</name>
</gene>
<comment type="function">
    <text evidence="12">Acts as a transcriptional activator which regulates the expression of several rod-specific genes, including RHO and PDE6B. Also functions as a transcriptional coactivator, stimulating transcription mediated by the transcription factor CRX and NR2E3. Binds to the rhodopsin promoter in a sequence-specific manner.</text>
</comment>
<dbReference type="GO" id="GO:0045944">
    <property type="term" value="P:positive regulation of transcription by RNA polymerase II"/>
    <property type="evidence" value="ECO:0007669"/>
    <property type="project" value="UniProtKB-ARBA"/>
</dbReference>
<keyword evidence="6" id="KW-0832">Ubl conjugation</keyword>
<dbReference type="FunFam" id="1.20.5.170:FF:000071">
    <property type="entry name" value="Neural retina-specific leucine zipper protein"/>
    <property type="match status" value="1"/>
</dbReference>
<keyword evidence="8" id="KW-0238">DNA-binding</keyword>
<evidence type="ECO:0000256" key="12">
    <source>
        <dbReference type="ARBA" id="ARBA00055281"/>
    </source>
</evidence>
<dbReference type="InterPro" id="IPR024874">
    <property type="entry name" value="Transcription_factor_Maf_fam"/>
</dbReference>
<keyword evidence="4" id="KW-0963">Cytoplasm</keyword>
<feature type="region of interest" description="Disordered" evidence="16">
    <location>
        <begin position="1"/>
        <end position="43"/>
    </location>
</feature>
<evidence type="ECO:0000256" key="6">
    <source>
        <dbReference type="ARBA" id="ARBA00022843"/>
    </source>
</evidence>
<evidence type="ECO:0000256" key="1">
    <source>
        <dbReference type="ARBA" id="ARBA00004123"/>
    </source>
</evidence>
<dbReference type="InterPro" id="IPR008917">
    <property type="entry name" value="TF_DNA-bd_sf"/>
</dbReference>
<feature type="compositionally biased region" description="Low complexity" evidence="16">
    <location>
        <begin position="168"/>
        <end position="189"/>
    </location>
</feature>
<evidence type="ECO:0000256" key="13">
    <source>
        <dbReference type="ARBA" id="ARBA00066263"/>
    </source>
</evidence>
<dbReference type="GO" id="GO:0005634">
    <property type="term" value="C:nucleus"/>
    <property type="evidence" value="ECO:0000318"/>
    <property type="project" value="GO_Central"/>
</dbReference>
<feature type="compositionally biased region" description="Low complexity" evidence="16">
    <location>
        <begin position="8"/>
        <end position="20"/>
    </location>
</feature>
<organism evidence="18 19">
    <name type="scientific">Pristionchus pacificus</name>
    <name type="common">Parasitic nematode worm</name>
    <dbReference type="NCBI Taxonomy" id="54126"/>
    <lineage>
        <taxon>Eukaryota</taxon>
        <taxon>Metazoa</taxon>
        <taxon>Ecdysozoa</taxon>
        <taxon>Nematoda</taxon>
        <taxon>Chromadorea</taxon>
        <taxon>Rhabditida</taxon>
        <taxon>Rhabditina</taxon>
        <taxon>Diplogasteromorpha</taxon>
        <taxon>Diplogasteroidea</taxon>
        <taxon>Neodiplogasteridae</taxon>
        <taxon>Pristionchus</taxon>
    </lineage>
</organism>
<evidence type="ECO:0000313" key="19">
    <source>
        <dbReference type="Proteomes" id="UP000005239"/>
    </source>
</evidence>
<feature type="compositionally biased region" description="Basic and acidic residues" evidence="16">
    <location>
        <begin position="190"/>
        <end position="202"/>
    </location>
</feature>
<comment type="subcellular location">
    <subcellularLocation>
        <location evidence="2">Cytoplasm</location>
    </subcellularLocation>
    <subcellularLocation>
        <location evidence="1">Nucleus</location>
    </subcellularLocation>
</comment>
<accession>A0A2A6CBW7</accession>
<keyword evidence="3" id="KW-0217">Developmental protein</keyword>
<keyword evidence="19" id="KW-1185">Reference proteome</keyword>
<evidence type="ECO:0000256" key="14">
    <source>
        <dbReference type="ARBA" id="ARBA00071773"/>
    </source>
</evidence>
<keyword evidence="10" id="KW-0804">Transcription</keyword>
<evidence type="ECO:0000256" key="11">
    <source>
        <dbReference type="ARBA" id="ARBA00023242"/>
    </source>
</evidence>
<evidence type="ECO:0000256" key="9">
    <source>
        <dbReference type="ARBA" id="ARBA00023159"/>
    </source>
</evidence>
<reference evidence="19" key="1">
    <citation type="journal article" date="2008" name="Nat. Genet.">
        <title>The Pristionchus pacificus genome provides a unique perspective on nematode lifestyle and parasitism.</title>
        <authorList>
            <person name="Dieterich C."/>
            <person name="Clifton S.W."/>
            <person name="Schuster L.N."/>
            <person name="Chinwalla A."/>
            <person name="Delehaunty K."/>
            <person name="Dinkelacker I."/>
            <person name="Fulton L."/>
            <person name="Fulton R."/>
            <person name="Godfrey J."/>
            <person name="Minx P."/>
            <person name="Mitreva M."/>
            <person name="Roeseler W."/>
            <person name="Tian H."/>
            <person name="Witte H."/>
            <person name="Yang S.P."/>
            <person name="Wilson R.K."/>
            <person name="Sommer R.J."/>
        </authorList>
    </citation>
    <scope>NUCLEOTIDE SEQUENCE [LARGE SCALE GENOMIC DNA]</scope>
    <source>
        <strain evidence="19">PS312</strain>
    </source>
</reference>
<evidence type="ECO:0000256" key="5">
    <source>
        <dbReference type="ARBA" id="ARBA00022499"/>
    </source>
</evidence>
<dbReference type="GO" id="GO:0000978">
    <property type="term" value="F:RNA polymerase II cis-regulatory region sequence-specific DNA binding"/>
    <property type="evidence" value="ECO:0000318"/>
    <property type="project" value="GO_Central"/>
</dbReference>
<evidence type="ECO:0000259" key="17">
    <source>
        <dbReference type="SMART" id="SM00338"/>
    </source>
</evidence>
<name>A0A2A6CBW7_PRIPA</name>
<keyword evidence="11" id="KW-0539">Nucleus</keyword>
<feature type="region of interest" description="Disordered" evidence="16">
    <location>
        <begin position="167"/>
        <end position="202"/>
    </location>
</feature>
<reference evidence="18" key="2">
    <citation type="submission" date="2022-06" db="UniProtKB">
        <authorList>
            <consortium name="EnsemblMetazoa"/>
        </authorList>
    </citation>
    <scope>IDENTIFICATION</scope>
    <source>
        <strain evidence="18">PS312</strain>
    </source>
</reference>
<dbReference type="Gene3D" id="1.20.5.170">
    <property type="match status" value="1"/>
</dbReference>
<sequence>MTQDPPHLESLLPHLSCLPPTSLPPLSPSPSSSSSFSSLNASSPSKPFDIDVNSIAGVSDKELQQLSVRQLNQRLHGQDRQVVSMLKAKRRVLKNRGYALNCRQRRMQNQAQLESDNLQLRDQIRTLRQMITDLQSRVFYYEQNHHSLHPQNDLPVAVSVMESSDITPYPSSHWSPNHHSSFESSLSSSIKEEDSHSSPHQY</sequence>
<dbReference type="SUPFAM" id="SSF57959">
    <property type="entry name" value="Leucine zipper domain"/>
    <property type="match status" value="1"/>
</dbReference>
<protein>
    <recommendedName>
        <fullName evidence="14">Neural retina-specific leucine zipper protein</fullName>
    </recommendedName>
</protein>
<dbReference type="InterPro" id="IPR046347">
    <property type="entry name" value="bZIP_sf"/>
</dbReference>
<dbReference type="EnsemblMetazoa" id="PPA40245.1">
    <property type="protein sequence ID" value="PPA40245.1"/>
    <property type="gene ID" value="WBGene00278614"/>
</dbReference>
<dbReference type="AlphaFoldDB" id="A0A2A6CBW7"/>
<keyword evidence="15" id="KW-0175">Coiled coil</keyword>
<feature type="compositionally biased region" description="Low complexity" evidence="16">
    <location>
        <begin position="29"/>
        <end position="43"/>
    </location>
</feature>
<dbReference type="Proteomes" id="UP000005239">
    <property type="component" value="Unassembled WGS sequence"/>
</dbReference>
<dbReference type="PANTHER" id="PTHR10129">
    <property type="entry name" value="TRANSCRIPTION FACTOR MAF"/>
    <property type="match status" value="1"/>
</dbReference>
<feature type="domain" description="BZIP" evidence="17">
    <location>
        <begin position="83"/>
        <end position="147"/>
    </location>
</feature>
<evidence type="ECO:0000256" key="8">
    <source>
        <dbReference type="ARBA" id="ARBA00023125"/>
    </source>
</evidence>
<dbReference type="GO" id="GO:0005737">
    <property type="term" value="C:cytoplasm"/>
    <property type="evidence" value="ECO:0007669"/>
    <property type="project" value="UniProtKB-SubCell"/>
</dbReference>
<keyword evidence="7" id="KW-0805">Transcription regulation</keyword>
<dbReference type="PANTHER" id="PTHR10129:SF44">
    <property type="entry name" value="TRAFFIC JAM, ISOFORM C"/>
    <property type="match status" value="1"/>
</dbReference>
<comment type="subunit">
    <text evidence="13">Interacts with FIZ1; this interaction represses transactivation. Interacts (via the leucine-zipper domain) with CRX.</text>
</comment>
<dbReference type="GO" id="GO:0006357">
    <property type="term" value="P:regulation of transcription by RNA polymerase II"/>
    <property type="evidence" value="ECO:0000318"/>
    <property type="project" value="GO_Central"/>
</dbReference>
<dbReference type="Pfam" id="PF03131">
    <property type="entry name" value="bZIP_Maf"/>
    <property type="match status" value="1"/>
</dbReference>
<dbReference type="GO" id="GO:0000981">
    <property type="term" value="F:DNA-binding transcription factor activity, RNA polymerase II-specific"/>
    <property type="evidence" value="ECO:0000318"/>
    <property type="project" value="GO_Central"/>
</dbReference>
<keyword evidence="5" id="KW-1017">Isopeptide bond</keyword>
<evidence type="ECO:0000256" key="7">
    <source>
        <dbReference type="ARBA" id="ARBA00023015"/>
    </source>
</evidence>
<evidence type="ECO:0000256" key="2">
    <source>
        <dbReference type="ARBA" id="ARBA00004496"/>
    </source>
</evidence>
<keyword evidence="9" id="KW-0010">Activator</keyword>
<evidence type="ECO:0000256" key="3">
    <source>
        <dbReference type="ARBA" id="ARBA00022473"/>
    </source>
</evidence>
<evidence type="ECO:0000256" key="15">
    <source>
        <dbReference type="SAM" id="Coils"/>
    </source>
</evidence>
<feature type="coiled-coil region" evidence="15">
    <location>
        <begin position="110"/>
        <end position="137"/>
    </location>
</feature>
<dbReference type="InterPro" id="IPR004827">
    <property type="entry name" value="bZIP"/>
</dbReference>
<dbReference type="InterPro" id="IPR004826">
    <property type="entry name" value="bZIP_Maf"/>
</dbReference>
<proteinExistence type="predicted"/>
<evidence type="ECO:0000313" key="18">
    <source>
        <dbReference type="EnsemblMetazoa" id="PPA40245.1"/>
    </source>
</evidence>